<accession>A0ACC1J4V5</accession>
<dbReference type="EMBL" id="JANBPW010003376">
    <property type="protein sequence ID" value="KAJ1937839.1"/>
    <property type="molecule type" value="Genomic_DNA"/>
</dbReference>
<proteinExistence type="predicted"/>
<organism evidence="1 2">
    <name type="scientific">Linderina macrospora</name>
    <dbReference type="NCBI Taxonomy" id="4868"/>
    <lineage>
        <taxon>Eukaryota</taxon>
        <taxon>Fungi</taxon>
        <taxon>Fungi incertae sedis</taxon>
        <taxon>Zoopagomycota</taxon>
        <taxon>Kickxellomycotina</taxon>
        <taxon>Kickxellomycetes</taxon>
        <taxon>Kickxellales</taxon>
        <taxon>Kickxellaceae</taxon>
        <taxon>Linderina</taxon>
    </lineage>
</organism>
<sequence length="228" mass="23963">MRTSSALTFTILATLAAAAPIDLESDSNSVVASTSAAEVTPTATSDISTPTQTENAEASLTPTEPGSGDSTDGANPPTDELFEGSRAVGSEDDVDDTVQQGGNGFGSSFDPSSVSTGLQPKVVEAIIGKLLNSAFVRSQGTYAKRSAIDDGEDDDLRYALARSLYDHANQRGGSISKLSRRLGPDLTIELIDTGLQSGINAAVNSHNQAIVKRDSRRSYVVPNYHEYY</sequence>
<keyword evidence="2" id="KW-1185">Reference proteome</keyword>
<reference evidence="1" key="1">
    <citation type="submission" date="2022-07" db="EMBL/GenBank/DDBJ databases">
        <title>Phylogenomic reconstructions and comparative analyses of Kickxellomycotina fungi.</title>
        <authorList>
            <person name="Reynolds N.K."/>
            <person name="Stajich J.E."/>
            <person name="Barry K."/>
            <person name="Grigoriev I.V."/>
            <person name="Crous P."/>
            <person name="Smith M.E."/>
        </authorList>
    </citation>
    <scope>NUCLEOTIDE SEQUENCE</scope>
    <source>
        <strain evidence="1">NRRL 5244</strain>
    </source>
</reference>
<comment type="caution">
    <text evidence="1">The sequence shown here is derived from an EMBL/GenBank/DDBJ whole genome shotgun (WGS) entry which is preliminary data.</text>
</comment>
<dbReference type="Proteomes" id="UP001150603">
    <property type="component" value="Unassembled WGS sequence"/>
</dbReference>
<evidence type="ECO:0000313" key="1">
    <source>
        <dbReference type="EMBL" id="KAJ1937839.1"/>
    </source>
</evidence>
<evidence type="ECO:0000313" key="2">
    <source>
        <dbReference type="Proteomes" id="UP001150603"/>
    </source>
</evidence>
<name>A0ACC1J4V5_9FUNG</name>
<gene>
    <name evidence="1" type="ORF">FBU59_004636</name>
</gene>
<protein>
    <submittedName>
        <fullName evidence="1">Uncharacterized protein</fullName>
    </submittedName>
</protein>